<dbReference type="Proteomes" id="UP000030745">
    <property type="component" value="Unassembled WGS sequence"/>
</dbReference>
<dbReference type="Pfam" id="PF19055">
    <property type="entry name" value="ABC2_membrane_7"/>
    <property type="match status" value="1"/>
</dbReference>
<dbReference type="Gene3D" id="3.40.50.300">
    <property type="entry name" value="P-loop containing nucleotide triphosphate hydrolases"/>
    <property type="match status" value="1"/>
</dbReference>
<feature type="transmembrane region" description="Helical" evidence="6">
    <location>
        <begin position="526"/>
        <end position="548"/>
    </location>
</feature>
<dbReference type="SUPFAM" id="SSF52540">
    <property type="entry name" value="P-loop containing nucleoside triphosphate hydrolases"/>
    <property type="match status" value="1"/>
</dbReference>
<evidence type="ECO:0000256" key="1">
    <source>
        <dbReference type="ARBA" id="ARBA00004141"/>
    </source>
</evidence>
<dbReference type="InterPro" id="IPR027417">
    <property type="entry name" value="P-loop_NTPase"/>
</dbReference>
<comment type="subcellular location">
    <subcellularLocation>
        <location evidence="1">Membrane</location>
        <topology evidence="1">Multi-pass membrane protein</topology>
    </subcellularLocation>
</comment>
<dbReference type="GO" id="GO:0005524">
    <property type="term" value="F:ATP binding"/>
    <property type="evidence" value="ECO:0007669"/>
    <property type="project" value="InterPro"/>
</dbReference>
<dbReference type="Pfam" id="PF00005">
    <property type="entry name" value="ABC_tran"/>
    <property type="match status" value="1"/>
</dbReference>
<dbReference type="VEuPathDB" id="FungiDB:SPRG_17351"/>
<evidence type="ECO:0000256" key="6">
    <source>
        <dbReference type="SAM" id="Phobius"/>
    </source>
</evidence>
<dbReference type="PANTHER" id="PTHR48041:SF139">
    <property type="entry name" value="PROTEIN SCARLET"/>
    <property type="match status" value="1"/>
</dbReference>
<dbReference type="InterPro" id="IPR013525">
    <property type="entry name" value="ABC2_TM"/>
</dbReference>
<dbReference type="KEGG" id="spar:SPRG_17351"/>
<accession>A0A067BFT2</accession>
<sequence>MMGPSGAGKSSLLDVISGRQKDYTGSVLANGQKWTKQMNKYASYVMQDDVFYETLTVKEHLLFQAELRMGKTFDAAQREARVNYVIEELGLDKCRDTQIGGGRIRGISGGQRKRLSFATEILTNPSLLFVDEPTSGLDSFMAESVILQLQKLAREGRTVIATIHQPSSELFVLFDRLYLLSDGQPIYNGKASDAVEYFASQGYQCPNYMNPTDYFMRQMIVLDAKSEAAARVDKLVANWRARSHAIANDGDVKDNSDGSSDASDTVYESSHLGTFGSMRVLCKRNVTRLVRDSLAFKARLGQSIIISVVVGLIFRQLELSQTGIQSFTGAIFFIVVNQFFSATTPEFASVPLELPIMKREYNGGLYRSYVWYIAKNVSELVMQFFFPLIFLIPVYFMVGFGASNAGLFFTFYLFIALLSSSATGLGYMVSCIAKTPEIAPIIGILIILPFLIFGGLFINTNNVPVYFRWLEFISPMKYAFRGISRAFWNSIDTIPCDTAVESCVATTGAQVLANLGLDKKSMGYDIIFLVWINLLFRFIGIVALWITLRKKN</sequence>
<keyword evidence="5 6" id="KW-0472">Membrane</keyword>
<dbReference type="Pfam" id="PF01061">
    <property type="entry name" value="ABC2_membrane"/>
    <property type="match status" value="1"/>
</dbReference>
<name>A0A067BFT2_SAPPC</name>
<dbReference type="PANTHER" id="PTHR48041">
    <property type="entry name" value="ABC TRANSPORTER G FAMILY MEMBER 28"/>
    <property type="match status" value="1"/>
</dbReference>
<dbReference type="PROSITE" id="PS00211">
    <property type="entry name" value="ABC_TRANSPORTER_1"/>
    <property type="match status" value="1"/>
</dbReference>
<dbReference type="OMA" id="WLAWEDY"/>
<dbReference type="InterPro" id="IPR003439">
    <property type="entry name" value="ABC_transporter-like_ATP-bd"/>
</dbReference>
<dbReference type="GO" id="GO:0016887">
    <property type="term" value="F:ATP hydrolysis activity"/>
    <property type="evidence" value="ECO:0007669"/>
    <property type="project" value="InterPro"/>
</dbReference>
<feature type="transmembrane region" description="Helical" evidence="6">
    <location>
        <begin position="441"/>
        <end position="458"/>
    </location>
</feature>
<organism evidence="8 9">
    <name type="scientific">Saprolegnia parasitica (strain CBS 223.65)</name>
    <dbReference type="NCBI Taxonomy" id="695850"/>
    <lineage>
        <taxon>Eukaryota</taxon>
        <taxon>Sar</taxon>
        <taxon>Stramenopiles</taxon>
        <taxon>Oomycota</taxon>
        <taxon>Saprolegniomycetes</taxon>
        <taxon>Saprolegniales</taxon>
        <taxon>Saprolegniaceae</taxon>
        <taxon>Saprolegnia</taxon>
    </lineage>
</organism>
<dbReference type="InterPro" id="IPR017871">
    <property type="entry name" value="ABC_transporter-like_CS"/>
</dbReference>
<keyword evidence="3 6" id="KW-0812">Transmembrane</keyword>
<dbReference type="EMBL" id="KK583735">
    <property type="protein sequence ID" value="KDO17219.1"/>
    <property type="molecule type" value="Genomic_DNA"/>
</dbReference>
<dbReference type="GO" id="GO:0140359">
    <property type="term" value="F:ABC-type transporter activity"/>
    <property type="evidence" value="ECO:0007669"/>
    <property type="project" value="InterPro"/>
</dbReference>
<keyword evidence="2" id="KW-0813">Transport</keyword>
<dbReference type="GO" id="GO:0016020">
    <property type="term" value="C:membrane"/>
    <property type="evidence" value="ECO:0007669"/>
    <property type="project" value="UniProtKB-SubCell"/>
</dbReference>
<evidence type="ECO:0000256" key="4">
    <source>
        <dbReference type="ARBA" id="ARBA00022989"/>
    </source>
</evidence>
<feature type="domain" description="ABC transporter" evidence="7">
    <location>
        <begin position="1"/>
        <end position="207"/>
    </location>
</feature>
<evidence type="ECO:0000256" key="2">
    <source>
        <dbReference type="ARBA" id="ARBA00022448"/>
    </source>
</evidence>
<feature type="transmembrane region" description="Helical" evidence="6">
    <location>
        <begin position="384"/>
        <end position="403"/>
    </location>
</feature>
<dbReference type="InterPro" id="IPR043926">
    <property type="entry name" value="ABCG_dom"/>
</dbReference>
<evidence type="ECO:0000313" key="8">
    <source>
        <dbReference type="EMBL" id="KDO17219.1"/>
    </source>
</evidence>
<evidence type="ECO:0000256" key="3">
    <source>
        <dbReference type="ARBA" id="ARBA00022692"/>
    </source>
</evidence>
<dbReference type="OrthoDB" id="66620at2759"/>
<keyword evidence="4 6" id="KW-1133">Transmembrane helix</keyword>
<reference evidence="8 9" key="1">
    <citation type="journal article" date="2013" name="PLoS Genet.">
        <title>Distinctive expansion of potential virulence genes in the genome of the oomycete fish pathogen Saprolegnia parasitica.</title>
        <authorList>
            <person name="Jiang R.H."/>
            <person name="de Bruijn I."/>
            <person name="Haas B.J."/>
            <person name="Belmonte R."/>
            <person name="Lobach L."/>
            <person name="Christie J."/>
            <person name="van den Ackerveken G."/>
            <person name="Bottin A."/>
            <person name="Bulone V."/>
            <person name="Diaz-Moreno S.M."/>
            <person name="Dumas B."/>
            <person name="Fan L."/>
            <person name="Gaulin E."/>
            <person name="Govers F."/>
            <person name="Grenville-Briggs L.J."/>
            <person name="Horner N.R."/>
            <person name="Levin J.Z."/>
            <person name="Mammella M."/>
            <person name="Meijer H.J."/>
            <person name="Morris P."/>
            <person name="Nusbaum C."/>
            <person name="Oome S."/>
            <person name="Phillips A.J."/>
            <person name="van Rooyen D."/>
            <person name="Rzeszutek E."/>
            <person name="Saraiva M."/>
            <person name="Secombes C.J."/>
            <person name="Seidl M.F."/>
            <person name="Snel B."/>
            <person name="Stassen J.H."/>
            <person name="Sykes S."/>
            <person name="Tripathy S."/>
            <person name="van den Berg H."/>
            <person name="Vega-Arreguin J.C."/>
            <person name="Wawra S."/>
            <person name="Young S.K."/>
            <person name="Zeng Q."/>
            <person name="Dieguez-Uribeondo J."/>
            <person name="Russ C."/>
            <person name="Tyler B.M."/>
            <person name="van West P."/>
        </authorList>
    </citation>
    <scope>NUCLEOTIDE SEQUENCE [LARGE SCALE GENOMIC DNA]</scope>
    <source>
        <strain evidence="8 9">CBS 223.65</strain>
    </source>
</reference>
<protein>
    <recommendedName>
        <fullName evidence="7">ABC transporter domain-containing protein</fullName>
    </recommendedName>
</protein>
<gene>
    <name evidence="8" type="ORF">SPRG_17351</name>
</gene>
<feature type="transmembrane region" description="Helical" evidence="6">
    <location>
        <begin position="409"/>
        <end position="429"/>
    </location>
</feature>
<proteinExistence type="predicted"/>
<dbReference type="GeneID" id="24138895"/>
<evidence type="ECO:0000313" key="9">
    <source>
        <dbReference type="Proteomes" id="UP000030745"/>
    </source>
</evidence>
<keyword evidence="9" id="KW-1185">Reference proteome</keyword>
<evidence type="ECO:0000256" key="5">
    <source>
        <dbReference type="ARBA" id="ARBA00023136"/>
    </source>
</evidence>
<dbReference type="AlphaFoldDB" id="A0A067BFT2"/>
<evidence type="ECO:0000259" key="7">
    <source>
        <dbReference type="PROSITE" id="PS50893"/>
    </source>
</evidence>
<dbReference type="InterPro" id="IPR050352">
    <property type="entry name" value="ABCG_transporters"/>
</dbReference>
<dbReference type="PROSITE" id="PS50893">
    <property type="entry name" value="ABC_TRANSPORTER_2"/>
    <property type="match status" value="1"/>
</dbReference>
<dbReference type="RefSeq" id="XP_012212072.1">
    <property type="nucleotide sequence ID" value="XM_012356682.1"/>
</dbReference>